<dbReference type="InterPro" id="IPR045599">
    <property type="entry name" value="DUF6456"/>
</dbReference>
<protein>
    <recommendedName>
        <fullName evidence="1">DUF6456 domain-containing protein</fullName>
    </recommendedName>
</protein>
<evidence type="ECO:0000313" key="2">
    <source>
        <dbReference type="EMBL" id="CAB5079593.1"/>
    </source>
</evidence>
<evidence type="ECO:0000259" key="1">
    <source>
        <dbReference type="Pfam" id="PF20057"/>
    </source>
</evidence>
<proteinExistence type="predicted"/>
<name>A0A6J7VQH1_9CAUD</name>
<accession>A0A6J7VQH1</accession>
<dbReference type="Pfam" id="PF20057">
    <property type="entry name" value="DUF6456"/>
    <property type="match status" value="1"/>
</dbReference>
<organism evidence="2">
    <name type="scientific">uncultured Caudovirales phage</name>
    <dbReference type="NCBI Taxonomy" id="2100421"/>
    <lineage>
        <taxon>Viruses</taxon>
        <taxon>Duplodnaviria</taxon>
        <taxon>Heunggongvirae</taxon>
        <taxon>Uroviricota</taxon>
        <taxon>Caudoviricetes</taxon>
        <taxon>Peduoviridae</taxon>
        <taxon>Maltschvirus</taxon>
        <taxon>Maltschvirus maltsch</taxon>
    </lineage>
</organism>
<feature type="domain" description="DUF6456" evidence="1">
    <location>
        <begin position="34"/>
        <end position="165"/>
    </location>
</feature>
<gene>
    <name evidence="2" type="ORF">UFOVP143_44</name>
</gene>
<sequence length="185" mass="20801">MKYIGPTPERLAKAGRDVEPVESETGYTTLRMLDGSPLEQLATLGKKNPRKGITGDQYNAGCRYYEDAYKSGLFASGVIDPAAVRVDGGQHKGVASFRLEAMTRYNRALKALDVFSAHILARVVLHELPLNTYANRYRKFAQARERRAIALQRLRDALDQLDKHYYPPRKDGIRSGKMSVLDEVE</sequence>
<dbReference type="EMBL" id="LR798191">
    <property type="protein sequence ID" value="CAB5079593.1"/>
    <property type="molecule type" value="Genomic_DNA"/>
</dbReference>
<reference evidence="2" key="1">
    <citation type="submission" date="2020-05" db="EMBL/GenBank/DDBJ databases">
        <authorList>
            <person name="Chiriac C."/>
            <person name="Salcher M."/>
            <person name="Ghai R."/>
            <person name="Kavagutti S V."/>
        </authorList>
    </citation>
    <scope>NUCLEOTIDE SEQUENCE</scope>
</reference>